<name>A0A2I0KFV4_PUNGR</name>
<protein>
    <submittedName>
        <fullName evidence="1">Uncharacterized protein</fullName>
    </submittedName>
</protein>
<comment type="caution">
    <text evidence="1">The sequence shown here is derived from an EMBL/GenBank/DDBJ whole genome shotgun (WGS) entry which is preliminary data.</text>
</comment>
<sequence length="132" mass="14874">MQRLRRHARQQALPQAPRYLEAASAELLLARDTPGRRKQRQLAPAQLQIRRPLQLELLFLTALVGPAKGNSAPGPTSLQLLRRVRRRLDLPASRSISPALRTPHTELFKSSGRGFKRRRVSFNEVQGGVSQN</sequence>
<evidence type="ECO:0000313" key="1">
    <source>
        <dbReference type="EMBL" id="PKI67389.1"/>
    </source>
</evidence>
<proteinExistence type="predicted"/>
<keyword evidence="2" id="KW-1185">Reference proteome</keyword>
<gene>
    <name evidence="1" type="ORF">CRG98_012217</name>
</gene>
<reference evidence="1 2" key="1">
    <citation type="submission" date="2017-11" db="EMBL/GenBank/DDBJ databases">
        <title>De-novo sequencing of pomegranate (Punica granatum L.) genome.</title>
        <authorList>
            <person name="Akparov Z."/>
            <person name="Amiraslanov A."/>
            <person name="Hajiyeva S."/>
            <person name="Abbasov M."/>
            <person name="Kaur K."/>
            <person name="Hamwieh A."/>
            <person name="Solovyev V."/>
            <person name="Salamov A."/>
            <person name="Braich B."/>
            <person name="Kosarev P."/>
            <person name="Mahmoud A."/>
            <person name="Hajiyev E."/>
            <person name="Babayeva S."/>
            <person name="Izzatullayeva V."/>
            <person name="Mammadov A."/>
            <person name="Mammadov A."/>
            <person name="Sharifova S."/>
            <person name="Ojaghi J."/>
            <person name="Eynullazada K."/>
            <person name="Bayramov B."/>
            <person name="Abdulazimova A."/>
            <person name="Shahmuradov I."/>
        </authorList>
    </citation>
    <scope>NUCLEOTIDE SEQUENCE [LARGE SCALE GENOMIC DNA]</scope>
    <source>
        <strain evidence="2">cv. AG2017</strain>
        <tissue evidence="1">Leaf</tissue>
    </source>
</reference>
<dbReference type="AlphaFoldDB" id="A0A2I0KFV4"/>
<accession>A0A2I0KFV4</accession>
<evidence type="ECO:0000313" key="2">
    <source>
        <dbReference type="Proteomes" id="UP000233551"/>
    </source>
</evidence>
<dbReference type="Proteomes" id="UP000233551">
    <property type="component" value="Unassembled WGS sequence"/>
</dbReference>
<dbReference type="EMBL" id="PGOL01000611">
    <property type="protein sequence ID" value="PKI67389.1"/>
    <property type="molecule type" value="Genomic_DNA"/>
</dbReference>
<organism evidence="1 2">
    <name type="scientific">Punica granatum</name>
    <name type="common">Pomegranate</name>
    <dbReference type="NCBI Taxonomy" id="22663"/>
    <lineage>
        <taxon>Eukaryota</taxon>
        <taxon>Viridiplantae</taxon>
        <taxon>Streptophyta</taxon>
        <taxon>Embryophyta</taxon>
        <taxon>Tracheophyta</taxon>
        <taxon>Spermatophyta</taxon>
        <taxon>Magnoliopsida</taxon>
        <taxon>eudicotyledons</taxon>
        <taxon>Gunneridae</taxon>
        <taxon>Pentapetalae</taxon>
        <taxon>rosids</taxon>
        <taxon>malvids</taxon>
        <taxon>Myrtales</taxon>
        <taxon>Lythraceae</taxon>
        <taxon>Punica</taxon>
    </lineage>
</organism>